<protein>
    <recommendedName>
        <fullName evidence="7">Flagella synthesis protein FlgN</fullName>
    </recommendedName>
</protein>
<feature type="compositionally biased region" description="Polar residues" evidence="4">
    <location>
        <begin position="123"/>
        <end position="134"/>
    </location>
</feature>
<name>A0ABP9F1G4_9GAMM</name>
<dbReference type="Gene3D" id="1.20.58.300">
    <property type="entry name" value="FlgN-like"/>
    <property type="match status" value="1"/>
</dbReference>
<dbReference type="RefSeq" id="WP_345335728.1">
    <property type="nucleotide sequence ID" value="NZ_BAABJZ010000083.1"/>
</dbReference>
<dbReference type="InterPro" id="IPR036679">
    <property type="entry name" value="FlgN-like_sf"/>
</dbReference>
<accession>A0ABP9F1G4</accession>
<dbReference type="Proteomes" id="UP001499988">
    <property type="component" value="Unassembled WGS sequence"/>
</dbReference>
<comment type="function">
    <text evidence="1">Required for the efficient initiation of filament assembly.</text>
</comment>
<evidence type="ECO:0000256" key="1">
    <source>
        <dbReference type="ARBA" id="ARBA00002397"/>
    </source>
</evidence>
<gene>
    <name evidence="5" type="ORF">GCM10023333_24880</name>
</gene>
<evidence type="ECO:0000256" key="4">
    <source>
        <dbReference type="SAM" id="MobiDB-lite"/>
    </source>
</evidence>
<evidence type="ECO:0000313" key="6">
    <source>
        <dbReference type="Proteomes" id="UP001499988"/>
    </source>
</evidence>
<reference evidence="6" key="1">
    <citation type="journal article" date="2019" name="Int. J. Syst. Evol. Microbiol.">
        <title>The Global Catalogue of Microorganisms (GCM) 10K type strain sequencing project: providing services to taxonomists for standard genome sequencing and annotation.</title>
        <authorList>
            <consortium name="The Broad Institute Genomics Platform"/>
            <consortium name="The Broad Institute Genome Sequencing Center for Infectious Disease"/>
            <person name="Wu L."/>
            <person name="Ma J."/>
        </authorList>
    </citation>
    <scope>NUCLEOTIDE SEQUENCE [LARGE SCALE GENOMIC DNA]</scope>
    <source>
        <strain evidence="6">JCM 18401</strain>
    </source>
</reference>
<organism evidence="5 6">
    <name type="scientific">Ferrimonas pelagia</name>
    <dbReference type="NCBI Taxonomy" id="1177826"/>
    <lineage>
        <taxon>Bacteria</taxon>
        <taxon>Pseudomonadati</taxon>
        <taxon>Pseudomonadota</taxon>
        <taxon>Gammaproteobacteria</taxon>
        <taxon>Alteromonadales</taxon>
        <taxon>Ferrimonadaceae</taxon>
        <taxon>Ferrimonas</taxon>
    </lineage>
</organism>
<dbReference type="InterPro" id="IPR007809">
    <property type="entry name" value="FlgN-like"/>
</dbReference>
<evidence type="ECO:0000313" key="5">
    <source>
        <dbReference type="EMBL" id="GAA4890626.1"/>
    </source>
</evidence>
<sequence>MSQPHIADLLSQQLTRLGQLLALLEQETDALVNREVEQIETLLKRKLAMLDEVALADGNLARHPDLAQLSADPELQQQTTQAKALLAQCKQRNLHNQQQAELASASLARLQQVLLSTTRHSKSMTYNDSGQTHVGSRLGKSIKA</sequence>
<proteinExistence type="inferred from homology"/>
<dbReference type="Pfam" id="PF05130">
    <property type="entry name" value="FlgN"/>
    <property type="match status" value="1"/>
</dbReference>
<dbReference type="EMBL" id="BAABJZ010000083">
    <property type="protein sequence ID" value="GAA4890626.1"/>
    <property type="molecule type" value="Genomic_DNA"/>
</dbReference>
<keyword evidence="3" id="KW-1005">Bacterial flagellum biogenesis</keyword>
<comment type="caution">
    <text evidence="5">The sequence shown here is derived from an EMBL/GenBank/DDBJ whole genome shotgun (WGS) entry which is preliminary data.</text>
</comment>
<evidence type="ECO:0000256" key="2">
    <source>
        <dbReference type="ARBA" id="ARBA00007703"/>
    </source>
</evidence>
<evidence type="ECO:0000256" key="3">
    <source>
        <dbReference type="ARBA" id="ARBA00022795"/>
    </source>
</evidence>
<comment type="similarity">
    <text evidence="2">Belongs to the FlgN family.</text>
</comment>
<keyword evidence="6" id="KW-1185">Reference proteome</keyword>
<dbReference type="SUPFAM" id="SSF140566">
    <property type="entry name" value="FlgN-like"/>
    <property type="match status" value="1"/>
</dbReference>
<feature type="region of interest" description="Disordered" evidence="4">
    <location>
        <begin position="122"/>
        <end position="144"/>
    </location>
</feature>
<evidence type="ECO:0008006" key="7">
    <source>
        <dbReference type="Google" id="ProtNLM"/>
    </source>
</evidence>